<evidence type="ECO:0000313" key="1">
    <source>
        <dbReference type="EMBL" id="MPM80743.1"/>
    </source>
</evidence>
<comment type="caution">
    <text evidence="1">The sequence shown here is derived from an EMBL/GenBank/DDBJ whole genome shotgun (WGS) entry which is preliminary data.</text>
</comment>
<accession>A0A645CV27</accession>
<proteinExistence type="predicted"/>
<gene>
    <name evidence="1" type="ORF">SDC9_127793</name>
</gene>
<name>A0A645CV27_9ZZZZ</name>
<dbReference type="AlphaFoldDB" id="A0A645CV27"/>
<reference evidence="1" key="1">
    <citation type="submission" date="2019-08" db="EMBL/GenBank/DDBJ databases">
        <authorList>
            <person name="Kucharzyk K."/>
            <person name="Murdoch R.W."/>
            <person name="Higgins S."/>
            <person name="Loffler F."/>
        </authorList>
    </citation>
    <scope>NUCLEOTIDE SEQUENCE</scope>
</reference>
<sequence>MTKQLLDKYKLTSRYACKSLHFSDKNKRSIISIINWDFGNLIVEREKDQYRNLFKSTHNENVYDIVFIPITRNGKPVILLKCIKPESDVEWETLLVFNGTEYISTDRQRLKSY</sequence>
<dbReference type="EMBL" id="VSSQ01030275">
    <property type="protein sequence ID" value="MPM80743.1"/>
    <property type="molecule type" value="Genomic_DNA"/>
</dbReference>
<protein>
    <submittedName>
        <fullName evidence="1">Uncharacterized protein</fullName>
    </submittedName>
</protein>
<organism evidence="1">
    <name type="scientific">bioreactor metagenome</name>
    <dbReference type="NCBI Taxonomy" id="1076179"/>
    <lineage>
        <taxon>unclassified sequences</taxon>
        <taxon>metagenomes</taxon>
        <taxon>ecological metagenomes</taxon>
    </lineage>
</organism>